<evidence type="ECO:0000313" key="7">
    <source>
        <dbReference type="EMBL" id="UUR07448.1"/>
    </source>
</evidence>
<dbReference type="InterPro" id="IPR003660">
    <property type="entry name" value="HAMP_dom"/>
</dbReference>
<dbReference type="InterPro" id="IPR039379">
    <property type="entry name" value="Protoglobin_sensor_dom"/>
</dbReference>
<dbReference type="SUPFAM" id="SSF58104">
    <property type="entry name" value="Methyl-accepting chemotaxis protein (MCP) signaling domain"/>
    <property type="match status" value="1"/>
</dbReference>
<keyword evidence="3" id="KW-0807">Transducer</keyword>
<dbReference type="SUPFAM" id="SSF46458">
    <property type="entry name" value="Globin-like"/>
    <property type="match status" value="1"/>
</dbReference>
<dbReference type="PRINTS" id="PR00260">
    <property type="entry name" value="CHEMTRNSDUCR"/>
</dbReference>
<dbReference type="EMBL" id="CP097253">
    <property type="protein sequence ID" value="UUR07448.1"/>
    <property type="molecule type" value="Genomic_DNA"/>
</dbReference>
<feature type="compositionally biased region" description="Low complexity" evidence="4">
    <location>
        <begin position="468"/>
        <end position="482"/>
    </location>
</feature>
<keyword evidence="8" id="KW-1185">Reference proteome</keyword>
<organism evidence="7 8">
    <name type="scientific">Sphingomonas glaciei</name>
    <dbReference type="NCBI Taxonomy" id="2938948"/>
    <lineage>
        <taxon>Bacteria</taxon>
        <taxon>Pseudomonadati</taxon>
        <taxon>Pseudomonadota</taxon>
        <taxon>Alphaproteobacteria</taxon>
        <taxon>Sphingomonadales</taxon>
        <taxon>Sphingomonadaceae</taxon>
        <taxon>Sphingomonas</taxon>
    </lineage>
</organism>
<feature type="region of interest" description="Disordered" evidence="4">
    <location>
        <begin position="458"/>
        <end position="482"/>
    </location>
</feature>
<dbReference type="Gene3D" id="1.10.490.10">
    <property type="entry name" value="Globins"/>
    <property type="match status" value="1"/>
</dbReference>
<evidence type="ECO:0000256" key="2">
    <source>
        <dbReference type="ARBA" id="ARBA00029447"/>
    </source>
</evidence>
<dbReference type="InterPro" id="IPR051310">
    <property type="entry name" value="MCP_chemotaxis"/>
</dbReference>
<dbReference type="Gene3D" id="1.10.287.950">
    <property type="entry name" value="Methyl-accepting chemotaxis protein"/>
    <property type="match status" value="1"/>
</dbReference>
<name>A0ABY5MTE5_9SPHN</name>
<keyword evidence="1" id="KW-0145">Chemotaxis</keyword>
<dbReference type="Pfam" id="PF00015">
    <property type="entry name" value="MCPsignal"/>
    <property type="match status" value="1"/>
</dbReference>
<proteinExistence type="inferred from homology"/>
<feature type="domain" description="Methyl-accepting transducer" evidence="5">
    <location>
        <begin position="222"/>
        <end position="451"/>
    </location>
</feature>
<dbReference type="Proteomes" id="UP000831921">
    <property type="component" value="Chromosome"/>
</dbReference>
<dbReference type="RefSeq" id="WP_249455162.1">
    <property type="nucleotide sequence ID" value="NZ_CP097253.1"/>
</dbReference>
<evidence type="ECO:0000256" key="1">
    <source>
        <dbReference type="ARBA" id="ARBA00022500"/>
    </source>
</evidence>
<evidence type="ECO:0000313" key="8">
    <source>
        <dbReference type="Proteomes" id="UP000831921"/>
    </source>
</evidence>
<dbReference type="InterPro" id="IPR012292">
    <property type="entry name" value="Globin/Proto"/>
</dbReference>
<dbReference type="PANTHER" id="PTHR43531">
    <property type="entry name" value="PROTEIN ICFG"/>
    <property type="match status" value="1"/>
</dbReference>
<dbReference type="InterPro" id="IPR004090">
    <property type="entry name" value="Chemotax_Me-accpt_rcpt"/>
</dbReference>
<evidence type="ECO:0000259" key="6">
    <source>
        <dbReference type="PROSITE" id="PS50885"/>
    </source>
</evidence>
<feature type="domain" description="HAMP" evidence="6">
    <location>
        <begin position="169"/>
        <end position="217"/>
    </location>
</feature>
<gene>
    <name evidence="7" type="ORF">M1K48_10930</name>
</gene>
<protein>
    <submittedName>
        <fullName evidence="7">Globin-coupled sensor protein</fullName>
    </submittedName>
</protein>
<dbReference type="PROSITE" id="PS50885">
    <property type="entry name" value="HAMP"/>
    <property type="match status" value="1"/>
</dbReference>
<evidence type="ECO:0000259" key="5">
    <source>
        <dbReference type="PROSITE" id="PS50111"/>
    </source>
</evidence>
<dbReference type="InterPro" id="IPR009050">
    <property type="entry name" value="Globin-like_sf"/>
</dbReference>
<dbReference type="PROSITE" id="PS50111">
    <property type="entry name" value="CHEMOTAXIS_TRANSDUC_2"/>
    <property type="match status" value="1"/>
</dbReference>
<reference evidence="7 8" key="1">
    <citation type="submission" date="2022-05" db="EMBL/GenBank/DDBJ databases">
        <title>S8-45 Sphingomonas ultraviolaceadurans.</title>
        <authorList>
            <person name="Liu Y."/>
        </authorList>
    </citation>
    <scope>NUCLEOTIDE SEQUENCE [LARGE SCALE GENOMIC DNA]</scope>
    <source>
        <strain evidence="7 8">S8-45</strain>
    </source>
</reference>
<dbReference type="InterPro" id="IPR044398">
    <property type="entry name" value="Globin-sensor_dom"/>
</dbReference>
<dbReference type="Pfam" id="PF11563">
    <property type="entry name" value="Protoglobin"/>
    <property type="match status" value="1"/>
</dbReference>
<comment type="similarity">
    <text evidence="2">Belongs to the methyl-accepting chemotaxis (MCP) protein family.</text>
</comment>
<dbReference type="InterPro" id="IPR004089">
    <property type="entry name" value="MCPsignal_dom"/>
</dbReference>
<sequence>MSDDIQSRLQFMNFTQGQRDLLSGMRHLLARLIPPALDTFYEKVKQTPNTRRFFRDGEHMRCAHAAQRKHWARIAEGRFDGEFVSSVQRIGAVHAAIGLEPQWYIGAYSLVLEQLLTGIGREYGFWQRARNLFRGPRQGEVSAALVKAALLDMELSVSIYFAQSQVERTAAIASLSAALNTVAKGDLTADLGEMPASFAAIKRDYDEAIARLRELVSGVADGAVHIQTGSSEIAQAAEDLARRTESTAATLEQTAAAVSQMDERIRATSSAAERSVRQADDTSATVANGRQVARQAVAAMEAVSASATGIDGVIEGLDKIAFQTRVLAMNAAVEAGRAGEAGRGFAVVADLVSALAMRAEEEAKKARTELTTTQTGIVSAVGAVTQVDGELQRISETVEAVHQLVSDIARDNQAQATAITEINSAVSSMDRATQQNAAMVEQTSAAARNLAGEVARLNDKTGQFTTGAPRATSRSPSRATRT</sequence>
<dbReference type="SMART" id="SM00283">
    <property type="entry name" value="MA"/>
    <property type="match status" value="1"/>
</dbReference>
<accession>A0ABY5MTE5</accession>
<dbReference type="PANTHER" id="PTHR43531:SF11">
    <property type="entry name" value="METHYL-ACCEPTING CHEMOTAXIS PROTEIN 3"/>
    <property type="match status" value="1"/>
</dbReference>
<evidence type="ECO:0000256" key="3">
    <source>
        <dbReference type="PROSITE-ProRule" id="PRU00284"/>
    </source>
</evidence>
<evidence type="ECO:0000256" key="4">
    <source>
        <dbReference type="SAM" id="MobiDB-lite"/>
    </source>
</evidence>
<dbReference type="CDD" id="cd01068">
    <property type="entry name" value="globin_sensor"/>
    <property type="match status" value="1"/>
</dbReference>